<dbReference type="PANTHER" id="PTHR24567">
    <property type="entry name" value="CRP FAMILY TRANSCRIPTIONAL REGULATORY PROTEIN"/>
    <property type="match status" value="1"/>
</dbReference>
<dbReference type="InterPro" id="IPR012318">
    <property type="entry name" value="HTH_CRP"/>
</dbReference>
<dbReference type="InterPro" id="IPR050397">
    <property type="entry name" value="Env_Response_Regulators"/>
</dbReference>
<keyword evidence="2" id="KW-0238">DNA-binding</keyword>
<dbReference type="SUPFAM" id="SSF51206">
    <property type="entry name" value="cAMP-binding domain-like"/>
    <property type="match status" value="1"/>
</dbReference>
<evidence type="ECO:0000313" key="5">
    <source>
        <dbReference type="EMBL" id="OUY06157.1"/>
    </source>
</evidence>
<dbReference type="RefSeq" id="WP_087621168.1">
    <property type="nucleotide sequence ID" value="NZ_NEXX01000005.1"/>
</dbReference>
<dbReference type="PROSITE" id="PS51063">
    <property type="entry name" value="HTH_CRP_2"/>
    <property type="match status" value="1"/>
</dbReference>
<evidence type="ECO:0000313" key="6">
    <source>
        <dbReference type="Proteomes" id="UP000196536"/>
    </source>
</evidence>
<evidence type="ECO:0000256" key="1">
    <source>
        <dbReference type="ARBA" id="ARBA00023015"/>
    </source>
</evidence>
<evidence type="ECO:0000259" key="4">
    <source>
        <dbReference type="PROSITE" id="PS51063"/>
    </source>
</evidence>
<reference evidence="5 6" key="1">
    <citation type="submission" date="2017-05" db="EMBL/GenBank/DDBJ databases">
        <title>Acinetobacter populi ANC 5415 (= PBJ7), whole genome shotgun sequencing project.</title>
        <authorList>
            <person name="Nemec A."/>
            <person name="Radolfova-Krizova L."/>
        </authorList>
    </citation>
    <scope>NUCLEOTIDE SEQUENCE [LARGE SCALE GENOMIC DNA]</scope>
    <source>
        <strain evidence="5 6">PBJ7</strain>
    </source>
</reference>
<dbReference type="Gene3D" id="1.10.10.10">
    <property type="entry name" value="Winged helix-like DNA-binding domain superfamily/Winged helix DNA-binding domain"/>
    <property type="match status" value="1"/>
</dbReference>
<dbReference type="PANTHER" id="PTHR24567:SF26">
    <property type="entry name" value="REGULATORY PROTEIN YEIL"/>
    <property type="match status" value="1"/>
</dbReference>
<dbReference type="Pfam" id="PF00027">
    <property type="entry name" value="cNMP_binding"/>
    <property type="match status" value="1"/>
</dbReference>
<evidence type="ECO:0000256" key="3">
    <source>
        <dbReference type="ARBA" id="ARBA00023163"/>
    </source>
</evidence>
<keyword evidence="6" id="KW-1185">Reference proteome</keyword>
<dbReference type="Pfam" id="PF13545">
    <property type="entry name" value="HTH_Crp_2"/>
    <property type="match status" value="1"/>
</dbReference>
<organism evidence="5 6">
    <name type="scientific">Acinetobacter populi</name>
    <dbReference type="NCBI Taxonomy" id="1582270"/>
    <lineage>
        <taxon>Bacteria</taxon>
        <taxon>Pseudomonadati</taxon>
        <taxon>Pseudomonadota</taxon>
        <taxon>Gammaproteobacteria</taxon>
        <taxon>Moraxellales</taxon>
        <taxon>Moraxellaceae</taxon>
        <taxon>Acinetobacter</taxon>
    </lineage>
</organism>
<keyword evidence="3" id="KW-0804">Transcription</keyword>
<accession>A0A1Z9YVD5</accession>
<dbReference type="InterPro" id="IPR036390">
    <property type="entry name" value="WH_DNA-bd_sf"/>
</dbReference>
<gene>
    <name evidence="5" type="ORF">CAP51_12780</name>
</gene>
<protein>
    <recommendedName>
        <fullName evidence="4">HTH crp-type domain-containing protein</fullName>
    </recommendedName>
</protein>
<dbReference type="InterPro" id="IPR000595">
    <property type="entry name" value="cNMP-bd_dom"/>
</dbReference>
<dbReference type="GO" id="GO:0003677">
    <property type="term" value="F:DNA binding"/>
    <property type="evidence" value="ECO:0007669"/>
    <property type="project" value="UniProtKB-KW"/>
</dbReference>
<dbReference type="InterPro" id="IPR018490">
    <property type="entry name" value="cNMP-bd_dom_sf"/>
</dbReference>
<dbReference type="EMBL" id="NEXX01000005">
    <property type="protein sequence ID" value="OUY06157.1"/>
    <property type="molecule type" value="Genomic_DNA"/>
</dbReference>
<dbReference type="GO" id="GO:0005829">
    <property type="term" value="C:cytosol"/>
    <property type="evidence" value="ECO:0007669"/>
    <property type="project" value="TreeGrafter"/>
</dbReference>
<dbReference type="InterPro" id="IPR036388">
    <property type="entry name" value="WH-like_DNA-bd_sf"/>
</dbReference>
<proteinExistence type="predicted"/>
<dbReference type="Gene3D" id="2.60.120.10">
    <property type="entry name" value="Jelly Rolls"/>
    <property type="match status" value="1"/>
</dbReference>
<evidence type="ECO:0000256" key="2">
    <source>
        <dbReference type="ARBA" id="ARBA00023125"/>
    </source>
</evidence>
<dbReference type="SUPFAM" id="SSF46785">
    <property type="entry name" value="Winged helix' DNA-binding domain"/>
    <property type="match status" value="1"/>
</dbReference>
<dbReference type="CDD" id="cd00038">
    <property type="entry name" value="CAP_ED"/>
    <property type="match status" value="1"/>
</dbReference>
<dbReference type="Proteomes" id="UP000196536">
    <property type="component" value="Unassembled WGS sequence"/>
</dbReference>
<feature type="domain" description="HTH crp-type" evidence="4">
    <location>
        <begin position="179"/>
        <end position="252"/>
    </location>
</feature>
<dbReference type="AlphaFoldDB" id="A0A1Z9YVD5"/>
<dbReference type="GO" id="GO:0003700">
    <property type="term" value="F:DNA-binding transcription factor activity"/>
    <property type="evidence" value="ECO:0007669"/>
    <property type="project" value="TreeGrafter"/>
</dbReference>
<name>A0A1Z9YVD5_9GAMM</name>
<dbReference type="OrthoDB" id="6881322at2"/>
<keyword evidence="1" id="KW-0805">Transcription regulation</keyword>
<sequence>MLKTAHLESSFPKFEKKFTTLPAPIQFQNKSLQHTAQEFLLNYKLIQLCTPEQQQEIFKHLKISRYHSNEMIFHKSTSCNELTLILRGSIKLAWHVADGKQIVHRFIPAGCLINIVPLISRLNLTHDHVAHDATVIATIPSHIFYSILKQNHQVSLAVLELICNRNHLLFDDFYHQSTQSLRGRLARHLLLLVEYFSYQDKQDTTLNIKLSQENFAELLHTSRQSINKELLWLAQHGIAEVKYNQVHILNLGKLRALVHL</sequence>
<comment type="caution">
    <text evidence="5">The sequence shown here is derived from an EMBL/GenBank/DDBJ whole genome shotgun (WGS) entry which is preliminary data.</text>
</comment>
<dbReference type="InterPro" id="IPR014710">
    <property type="entry name" value="RmlC-like_jellyroll"/>
</dbReference>